<evidence type="ECO:0000256" key="2">
    <source>
        <dbReference type="PROSITE-ProRule" id="PRU00708"/>
    </source>
</evidence>
<dbReference type="RefSeq" id="XP_005651033.1">
    <property type="nucleotide sequence ID" value="XM_005650976.1"/>
</dbReference>
<dbReference type="Gene3D" id="1.25.40.10">
    <property type="entry name" value="Tetratricopeptide repeat domain"/>
    <property type="match status" value="2"/>
</dbReference>
<dbReference type="PANTHER" id="PTHR47205">
    <property type="entry name" value="OS07G0599000 PROTEIN"/>
    <property type="match status" value="1"/>
</dbReference>
<dbReference type="Pfam" id="PF23276">
    <property type="entry name" value="TPR_24"/>
    <property type="match status" value="1"/>
</dbReference>
<dbReference type="AlphaFoldDB" id="I0Z770"/>
<feature type="repeat" description="PPR" evidence="2">
    <location>
        <begin position="439"/>
        <end position="473"/>
    </location>
</feature>
<dbReference type="eggNOG" id="KOG4197">
    <property type="taxonomic scope" value="Eukaryota"/>
</dbReference>
<dbReference type="PROSITE" id="PS51375">
    <property type="entry name" value="PPR"/>
    <property type="match status" value="1"/>
</dbReference>
<dbReference type="InterPro" id="IPR057027">
    <property type="entry name" value="TPR_mt"/>
</dbReference>
<feature type="region of interest" description="Disordered" evidence="3">
    <location>
        <begin position="284"/>
        <end position="315"/>
    </location>
</feature>
<dbReference type="PANTHER" id="PTHR47205:SF1">
    <property type="entry name" value="OS07G0599000 PROTEIN"/>
    <property type="match status" value="1"/>
</dbReference>
<dbReference type="STRING" id="574566.I0Z770"/>
<proteinExistence type="predicted"/>
<evidence type="ECO:0000313" key="6">
    <source>
        <dbReference type="Proteomes" id="UP000007264"/>
    </source>
</evidence>
<comment type="caution">
    <text evidence="5">The sequence shown here is derived from an EMBL/GenBank/DDBJ whole genome shotgun (WGS) entry which is preliminary data.</text>
</comment>
<evidence type="ECO:0000256" key="3">
    <source>
        <dbReference type="SAM" id="MobiDB-lite"/>
    </source>
</evidence>
<dbReference type="Pfam" id="PF01535">
    <property type="entry name" value="PPR"/>
    <property type="match status" value="2"/>
</dbReference>
<dbReference type="KEGG" id="csl:COCSUDRAFT_64515"/>
<dbReference type="Proteomes" id="UP000007264">
    <property type="component" value="Unassembled WGS sequence"/>
</dbReference>
<dbReference type="EMBL" id="AGSI01000002">
    <property type="protein sequence ID" value="EIE26489.1"/>
    <property type="molecule type" value="Genomic_DNA"/>
</dbReference>
<dbReference type="InterPro" id="IPR044605">
    <property type="entry name" value="At1g26460-like"/>
</dbReference>
<feature type="compositionally biased region" description="Low complexity" evidence="3">
    <location>
        <begin position="300"/>
        <end position="314"/>
    </location>
</feature>
<accession>I0Z770</accession>
<keyword evidence="1" id="KW-0677">Repeat</keyword>
<evidence type="ECO:0000259" key="4">
    <source>
        <dbReference type="Pfam" id="PF23276"/>
    </source>
</evidence>
<reference evidence="5 6" key="1">
    <citation type="journal article" date="2012" name="Genome Biol.">
        <title>The genome of the polar eukaryotic microalga coccomyxa subellipsoidea reveals traits of cold adaptation.</title>
        <authorList>
            <person name="Blanc G."/>
            <person name="Agarkova I."/>
            <person name="Grimwood J."/>
            <person name="Kuo A."/>
            <person name="Brueggeman A."/>
            <person name="Dunigan D."/>
            <person name="Gurnon J."/>
            <person name="Ladunga I."/>
            <person name="Lindquist E."/>
            <person name="Lucas S."/>
            <person name="Pangilinan J."/>
            <person name="Proschold T."/>
            <person name="Salamov A."/>
            <person name="Schmutz J."/>
            <person name="Weeks D."/>
            <person name="Yamada T."/>
            <person name="Claverie J.M."/>
            <person name="Grigoriev I."/>
            <person name="Van Etten J."/>
            <person name="Lomsadze A."/>
            <person name="Borodovsky M."/>
        </authorList>
    </citation>
    <scope>NUCLEOTIDE SEQUENCE [LARGE SCALE GENOMIC DNA]</scope>
    <source>
        <strain evidence="5 6">C-169</strain>
    </source>
</reference>
<dbReference type="GeneID" id="17044499"/>
<organism evidence="5 6">
    <name type="scientific">Coccomyxa subellipsoidea (strain C-169)</name>
    <name type="common">Green microalga</name>
    <dbReference type="NCBI Taxonomy" id="574566"/>
    <lineage>
        <taxon>Eukaryota</taxon>
        <taxon>Viridiplantae</taxon>
        <taxon>Chlorophyta</taxon>
        <taxon>core chlorophytes</taxon>
        <taxon>Trebouxiophyceae</taxon>
        <taxon>Trebouxiophyceae incertae sedis</taxon>
        <taxon>Coccomyxaceae</taxon>
        <taxon>Coccomyxa</taxon>
        <taxon>Coccomyxa subellipsoidea</taxon>
    </lineage>
</organism>
<keyword evidence="6" id="KW-1185">Reference proteome</keyword>
<name>I0Z770_COCSC</name>
<evidence type="ECO:0000256" key="1">
    <source>
        <dbReference type="ARBA" id="ARBA00022737"/>
    </source>
</evidence>
<dbReference type="InterPro" id="IPR011990">
    <property type="entry name" value="TPR-like_helical_dom_sf"/>
</dbReference>
<sequence length="589" mass="65211">MSGIIDVLKDSRSPEGAAQQFWRVFELYLDSIRPHKNEKGRIRQDLLPPMGAWNGYFMALAADRQGYHKVYRAVQIAEQEFDFNLSHLAYSNVLRACSLHDSKESAEFALKIVKGFGESPQGAGKKALNFAALACRNAGMVDDALRLLKEIRERYPQALQADFHVRRTHESIFAVCGQPDRLDTAMEVAELMQQYSWVIPRTPAAAVLRVALAERRDPEWLLRMLGWLPLPAGAERRVEGPFLEEGLAMGLLAEAARRGHVGLALRAWDFLEYSLLPLDLPATPDRWQGRREGSEEVEASESAAAGGNAEETGGVPDAQALLPINKPSIAAFQSLIDTFANARDIRQAFRMVWQLQQVHPERPDAVAFETALATLVNAAAESPEAADAAYYELEDMHVKGEPVSGPMLDCVVAACSQMGDLGRAFETFEAYGALGMKPDAQAYNAVLMGCIHHGMTASVPKILEEMEASGVAFNALTWSLHVEYHVVQGGARAAAAVQQAALDAGFQIRPSSLEMLIARCERNGEIALLEHFASMQRTKGTKDTYMDLSKLLRWRWKGRGDMQMLTGSRKFAPRATYRPWIPPEFEAVQ</sequence>
<feature type="domain" description="Pentatricopeptide repeat-containing protein-mitochondrial" evidence="4">
    <location>
        <begin position="332"/>
        <end position="429"/>
    </location>
</feature>
<protein>
    <recommendedName>
        <fullName evidence="4">Pentatricopeptide repeat-containing protein-mitochondrial domain-containing protein</fullName>
    </recommendedName>
</protein>
<evidence type="ECO:0000313" key="5">
    <source>
        <dbReference type="EMBL" id="EIE26489.1"/>
    </source>
</evidence>
<gene>
    <name evidence="5" type="ORF">COCSUDRAFT_64515</name>
</gene>
<dbReference type="InterPro" id="IPR002885">
    <property type="entry name" value="PPR_rpt"/>
</dbReference>
<dbReference type="OrthoDB" id="513474at2759"/>